<dbReference type="InterPro" id="IPR013083">
    <property type="entry name" value="Znf_RING/FYVE/PHD"/>
</dbReference>
<feature type="region of interest" description="Disordered" evidence="5">
    <location>
        <begin position="583"/>
        <end position="613"/>
    </location>
</feature>
<dbReference type="Gene3D" id="3.30.40.10">
    <property type="entry name" value="Zinc/RING finger domain, C3HC4 (zinc finger)"/>
    <property type="match status" value="1"/>
</dbReference>
<dbReference type="Proteomes" id="UP000192927">
    <property type="component" value="Unassembled WGS sequence"/>
</dbReference>
<dbReference type="CDD" id="cd16653">
    <property type="entry name" value="RING-like_Rtf2"/>
    <property type="match status" value="1"/>
</dbReference>
<keyword evidence="3" id="KW-0256">Endoplasmic reticulum</keyword>
<dbReference type="InterPro" id="IPR039794">
    <property type="entry name" value="Gtb1-like"/>
</dbReference>
<dbReference type="InterPro" id="IPR009011">
    <property type="entry name" value="Man6P_isomerase_rcpt-bd_dom_sf"/>
</dbReference>
<dbReference type="SUPFAM" id="SSF50911">
    <property type="entry name" value="Mannose 6-phosphate receptor domain"/>
    <property type="match status" value="1"/>
</dbReference>
<dbReference type="Pfam" id="PF12999">
    <property type="entry name" value="PRKCSH-like"/>
    <property type="match status" value="2"/>
</dbReference>
<evidence type="ECO:0000259" key="6">
    <source>
        <dbReference type="PROSITE" id="PS51914"/>
    </source>
</evidence>
<dbReference type="SUPFAM" id="SSF57850">
    <property type="entry name" value="RING/U-box"/>
    <property type="match status" value="1"/>
</dbReference>
<feature type="compositionally biased region" description="Basic and acidic residues" evidence="5">
    <location>
        <begin position="583"/>
        <end position="607"/>
    </location>
</feature>
<dbReference type="AlphaFoldDB" id="A0A1W5CZE6"/>
<evidence type="ECO:0000313" key="7">
    <source>
        <dbReference type="EMBL" id="SLM36191.1"/>
    </source>
</evidence>
<dbReference type="InterPro" id="IPR044865">
    <property type="entry name" value="MRH_dom"/>
</dbReference>
<name>A0A1W5CZE6_9LECA</name>
<proteinExistence type="predicted"/>
<reference evidence="8" key="1">
    <citation type="submission" date="2017-03" db="EMBL/GenBank/DDBJ databases">
        <authorList>
            <person name="Sharma R."/>
            <person name="Thines M."/>
        </authorList>
    </citation>
    <scope>NUCLEOTIDE SEQUENCE [LARGE SCALE GENOMIC DNA]</scope>
</reference>
<dbReference type="PROSITE" id="PS51914">
    <property type="entry name" value="MRH"/>
    <property type="match status" value="1"/>
</dbReference>
<feature type="region of interest" description="Disordered" evidence="5">
    <location>
        <begin position="197"/>
        <end position="228"/>
    </location>
</feature>
<dbReference type="GO" id="GO:0017177">
    <property type="term" value="C:glucosidase II complex"/>
    <property type="evidence" value="ECO:0007669"/>
    <property type="project" value="TreeGrafter"/>
</dbReference>
<evidence type="ECO:0000256" key="2">
    <source>
        <dbReference type="ARBA" id="ARBA00022729"/>
    </source>
</evidence>
<dbReference type="Pfam" id="PF13015">
    <property type="entry name" value="PRKCSH_1"/>
    <property type="match status" value="1"/>
</dbReference>
<evidence type="ECO:0000256" key="3">
    <source>
        <dbReference type="ARBA" id="ARBA00022824"/>
    </source>
</evidence>
<evidence type="ECO:0000313" key="8">
    <source>
        <dbReference type="Proteomes" id="UP000192927"/>
    </source>
</evidence>
<sequence>MGNDGGSIPKRRELVKEAARIPTTTEIKATQQEQQVYHWTTCPLSHQPLKEPVVSDLSGKLYNKDAILEFLLPAGDGTPGVSKSDNEEVLEGRVRSLRDVVEVKFQLEEGDGMDKSGKASREGPKWVCPITNKTLGPGVKAVYLVPCGHAFLDSAIREVSGENCLQCNEQFTADNVITILPSSAAEQERLVSRAQKLKDQGLTHSLKKAPGSGKKRKKNGDGPAGLLDHADELSKIPKELKSANGSMPDSRTATAGGGIKHAATASLTAKVLAEQQEKNKRQRLAENKNLKSLFSSDNGVPKKDGDFMTRGPEFAKFYISTDSFTCISNPSIHVPISQVNDDYCDCPDGSDEPGTSACSYLSPLSPSSPSDISITDVNTTLALPGYYCKNKGHQGSYIPFLTVNDGVCDYDLCCDGSDEWAHVGGTLCEDRCKEIGKEWRKLEEQRNKAVGAANRKRKELVVESARLRKEVEDAITDIQIQIGAQEIKVRTMEAQLAEVEKKERGKVVRAPGKGSKVNVLAGLAKGRIEELRESLLGVRKQRDAGRERIKELEAILTTFKEDYNPNFNDEGVKRAVRSWEEYAARDKPSDEDAAHDRDLDEMVKPDSETGTIQWEEWERPDEESDVDVLYKFEEYLPKSVRDWLDQKLRDLRITLIENGILAPAGASDTEPKAVAEARKSVKSAEDDLNSRRDTLKRHKEDLEKDYGADDVFRALKGRCVSKDSGEYTYELCWFERTKQKPKKGGGDTGMGSFVRLDSVTVDEEMRPDGRGLGSGRRVVLRYENGQHCWNGPNRSTMVVLGCAEADEIWKVVEEEKCVYRMEVGTPAACGVAGSGGKKGEGVRDEL</sequence>
<dbReference type="EMBL" id="FWEW01000945">
    <property type="protein sequence ID" value="SLM36191.1"/>
    <property type="molecule type" value="Genomic_DNA"/>
</dbReference>
<evidence type="ECO:0000256" key="5">
    <source>
        <dbReference type="SAM" id="MobiDB-lite"/>
    </source>
</evidence>
<dbReference type="SUPFAM" id="SSF57424">
    <property type="entry name" value="LDL receptor-like module"/>
    <property type="match status" value="1"/>
</dbReference>
<accession>A0A1W5CZE6</accession>
<keyword evidence="2" id="KW-0732">Signal</keyword>
<protein>
    <recommendedName>
        <fullName evidence="1">Glucosidase 2 subunit beta</fullName>
    </recommendedName>
</protein>
<dbReference type="InterPro" id="IPR036607">
    <property type="entry name" value="PRKCSH"/>
</dbReference>
<dbReference type="Gene3D" id="2.70.130.10">
    <property type="entry name" value="Mannose-6-phosphate receptor binding domain"/>
    <property type="match status" value="1"/>
</dbReference>
<feature type="domain" description="MRH" evidence="6">
    <location>
        <begin position="717"/>
        <end position="831"/>
    </location>
</feature>
<dbReference type="GO" id="GO:0006491">
    <property type="term" value="P:N-glycan processing"/>
    <property type="evidence" value="ECO:0007669"/>
    <property type="project" value="TreeGrafter"/>
</dbReference>
<keyword evidence="8" id="KW-1185">Reference proteome</keyword>
<dbReference type="InterPro" id="IPR036055">
    <property type="entry name" value="LDL_receptor-like_sf"/>
</dbReference>
<feature type="region of interest" description="Disordered" evidence="5">
    <location>
        <begin position="275"/>
        <end position="305"/>
    </location>
</feature>
<dbReference type="InterPro" id="IPR028146">
    <property type="entry name" value="PRKCSH_N"/>
</dbReference>
<feature type="compositionally biased region" description="Basic and acidic residues" evidence="5">
    <location>
        <begin position="275"/>
        <end position="289"/>
    </location>
</feature>
<evidence type="ECO:0000256" key="1">
    <source>
        <dbReference type="ARBA" id="ARBA00022387"/>
    </source>
</evidence>
<organism evidence="7 8">
    <name type="scientific">Lasallia pustulata</name>
    <dbReference type="NCBI Taxonomy" id="136370"/>
    <lineage>
        <taxon>Eukaryota</taxon>
        <taxon>Fungi</taxon>
        <taxon>Dikarya</taxon>
        <taxon>Ascomycota</taxon>
        <taxon>Pezizomycotina</taxon>
        <taxon>Lecanoromycetes</taxon>
        <taxon>OSLEUM clade</taxon>
        <taxon>Umbilicariomycetidae</taxon>
        <taxon>Umbilicariales</taxon>
        <taxon>Umbilicariaceae</taxon>
        <taxon>Lasallia</taxon>
    </lineage>
</organism>
<dbReference type="Pfam" id="PF04641">
    <property type="entry name" value="Rtf2"/>
    <property type="match status" value="1"/>
</dbReference>
<dbReference type="InterPro" id="IPR027799">
    <property type="entry name" value="Rtf2_RING-finger"/>
</dbReference>
<dbReference type="PANTHER" id="PTHR12630:SF1">
    <property type="entry name" value="GLUCOSIDASE 2 SUBUNIT BETA"/>
    <property type="match status" value="1"/>
</dbReference>
<dbReference type="PANTHER" id="PTHR12630">
    <property type="entry name" value="N-LINKED OLIGOSACCHARIDE PROCESSING"/>
    <property type="match status" value="1"/>
</dbReference>
<evidence type="ECO:0000256" key="4">
    <source>
        <dbReference type="ARBA" id="ARBA00023157"/>
    </source>
</evidence>
<keyword evidence="4" id="KW-1015">Disulfide bond</keyword>